<dbReference type="CDD" id="cd12148">
    <property type="entry name" value="fungal_TF_MHR"/>
    <property type="match status" value="1"/>
</dbReference>
<gene>
    <name evidence="8" type="ORF">N0V93_002405</name>
</gene>
<dbReference type="Proteomes" id="UP001140453">
    <property type="component" value="Unassembled WGS sequence"/>
</dbReference>
<dbReference type="GO" id="GO:0000978">
    <property type="term" value="F:RNA polymerase II cis-regulatory region sequence-specific DNA binding"/>
    <property type="evidence" value="ECO:0007669"/>
    <property type="project" value="TreeGrafter"/>
</dbReference>
<feature type="region of interest" description="Disordered" evidence="6">
    <location>
        <begin position="43"/>
        <end position="159"/>
    </location>
</feature>
<dbReference type="GO" id="GO:0000435">
    <property type="term" value="P:positive regulation of transcription from RNA polymerase II promoter by galactose"/>
    <property type="evidence" value="ECO:0007669"/>
    <property type="project" value="TreeGrafter"/>
</dbReference>
<dbReference type="InterPro" id="IPR051127">
    <property type="entry name" value="Fungal_SecMet_Regulators"/>
</dbReference>
<dbReference type="EMBL" id="JAPEVB010000002">
    <property type="protein sequence ID" value="KAJ4393197.1"/>
    <property type="molecule type" value="Genomic_DNA"/>
</dbReference>
<feature type="coiled-coil region" evidence="5">
    <location>
        <begin position="211"/>
        <end position="238"/>
    </location>
</feature>
<evidence type="ECO:0000313" key="9">
    <source>
        <dbReference type="Proteomes" id="UP001140453"/>
    </source>
</evidence>
<dbReference type="PANTHER" id="PTHR47424">
    <property type="entry name" value="REGULATORY PROTEIN GAL4"/>
    <property type="match status" value="1"/>
</dbReference>
<feature type="compositionally biased region" description="Low complexity" evidence="6">
    <location>
        <begin position="253"/>
        <end position="273"/>
    </location>
</feature>
<keyword evidence="5" id="KW-0175">Coiled coil</keyword>
<dbReference type="GO" id="GO:0006351">
    <property type="term" value="P:DNA-templated transcription"/>
    <property type="evidence" value="ECO:0007669"/>
    <property type="project" value="InterPro"/>
</dbReference>
<feature type="compositionally biased region" description="Low complexity" evidence="6">
    <location>
        <begin position="62"/>
        <end position="75"/>
    </location>
</feature>
<feature type="region of interest" description="Disordered" evidence="6">
    <location>
        <begin position="771"/>
        <end position="853"/>
    </location>
</feature>
<evidence type="ECO:0000256" key="2">
    <source>
        <dbReference type="ARBA" id="ARBA00023015"/>
    </source>
</evidence>
<protein>
    <recommendedName>
        <fullName evidence="7">Zn(2)-C6 fungal-type domain-containing protein</fullName>
    </recommendedName>
</protein>
<dbReference type="Gene3D" id="4.10.240.10">
    <property type="entry name" value="Zn(2)-C6 fungal-type DNA-binding domain"/>
    <property type="match status" value="1"/>
</dbReference>
<feature type="region of interest" description="Disordered" evidence="6">
    <location>
        <begin position="882"/>
        <end position="903"/>
    </location>
</feature>
<proteinExistence type="predicted"/>
<keyword evidence="9" id="KW-1185">Reference proteome</keyword>
<sequence length="914" mass="101148">MEHLETQVSDLRSFLPGTLSSPVPIPPAGLLGPMAGTATPVPAPVHVPLSVPGSGGGRSHVHGAQQQQQHSQGQAYARASQTASSSALHGANSAHASPSSTIATPTNSSFHQTSQPQHSFTRNQGSSASPAPSGIVGAGAKRRADASAEDNAQKQQRSKRNRYISIACNECKRRKIKCNGETPCFRCGNLNLQCLYAPNCCSSNFRDSDEFKQMNESLSILQEQMETLQQKMSALQQETLRLAPLNDRVLPLPAATAHSGPSPTTSTSSLPRPDMQNFRSPTQFRGPTSASSHVNVARNTLQIMLKNQPGGNDDNGIIADDMGVQSPPASASFLEPLRRPIDPLWDFDTEEMIRLCRVHEEEVGIMYPVVSIEDVIAHAKFLANFRDAARRSGLATPHFGAQGEGFNNIKTLELKIIMCCALVVEEHGNSPKANRLWESIQPIADKMLMSDPSDVTNLPFLALVGGFRFLANEEVLAWRVMGQVARLCLEMGLHRRDGIARIEGEQDRRNAVNTFWSAYVLDRRWSFGTGFPFVVHDDKIDPGLPYPEDYPYLTSMIEFSKISSNVWRLVDYFDSVLIRDLKREDFEMLDHEILEWYGTVPDSIRISNLGNHIPVPGTSTYNIERLQIWTRLRLNQIRIWLYTPVLHTFSSIKQNEDYARLVVGLAKETIQYLTLLNNSSVIYRRIQVFYHHFLTSAIAVLFLASAHAPAIFSSNCRDEFHMALELVKDLSAKSWVSQRLWRTVKNLKSYEGRLGLQQGEDSRKRDNAALTIPGMAGSRPNQHGSHRNSVSSGGHQPSPSPGLTPSHGGHQRQPSSRMGSVTPHGGRASPRSGSGILGRRQRSSRSDDLNNGLRLQTEMTRIFEEIANGAHREQFQSGNDGFFTGPPNDYPGSGGDFGTPAEDEQLYPRFRDMF</sequence>
<dbReference type="AlphaFoldDB" id="A0A9W8YV87"/>
<feature type="region of interest" description="Disordered" evidence="6">
    <location>
        <begin position="252"/>
        <end position="292"/>
    </location>
</feature>
<feature type="domain" description="Zn(2)-C6 fungal-type" evidence="7">
    <location>
        <begin position="167"/>
        <end position="196"/>
    </location>
</feature>
<keyword evidence="4" id="KW-0539">Nucleus</keyword>
<dbReference type="Pfam" id="PF04082">
    <property type="entry name" value="Fungal_trans"/>
    <property type="match status" value="1"/>
</dbReference>
<dbReference type="GO" id="GO:0008270">
    <property type="term" value="F:zinc ion binding"/>
    <property type="evidence" value="ECO:0007669"/>
    <property type="project" value="InterPro"/>
</dbReference>
<evidence type="ECO:0000256" key="4">
    <source>
        <dbReference type="ARBA" id="ARBA00023242"/>
    </source>
</evidence>
<dbReference type="PROSITE" id="PS50048">
    <property type="entry name" value="ZN2_CY6_FUNGAL_2"/>
    <property type="match status" value="1"/>
</dbReference>
<dbReference type="GO" id="GO:0000981">
    <property type="term" value="F:DNA-binding transcription factor activity, RNA polymerase II-specific"/>
    <property type="evidence" value="ECO:0007669"/>
    <property type="project" value="InterPro"/>
</dbReference>
<accession>A0A9W8YV87</accession>
<dbReference type="SUPFAM" id="SSF57701">
    <property type="entry name" value="Zn2/Cys6 DNA-binding domain"/>
    <property type="match status" value="1"/>
</dbReference>
<dbReference type="InterPro" id="IPR001138">
    <property type="entry name" value="Zn2Cys6_DnaBD"/>
</dbReference>
<evidence type="ECO:0000313" key="8">
    <source>
        <dbReference type="EMBL" id="KAJ4393197.1"/>
    </source>
</evidence>
<feature type="compositionally biased region" description="Polar residues" evidence="6">
    <location>
        <begin position="94"/>
        <end position="130"/>
    </location>
</feature>
<dbReference type="InterPro" id="IPR036864">
    <property type="entry name" value="Zn2-C6_fun-type_DNA-bd_sf"/>
</dbReference>
<dbReference type="InterPro" id="IPR007219">
    <property type="entry name" value="XnlR_reg_dom"/>
</dbReference>
<keyword evidence="2" id="KW-0805">Transcription regulation</keyword>
<dbReference type="OrthoDB" id="3971593at2759"/>
<evidence type="ECO:0000259" key="7">
    <source>
        <dbReference type="PROSITE" id="PS50048"/>
    </source>
</evidence>
<comment type="caution">
    <text evidence="8">The sequence shown here is derived from an EMBL/GenBank/DDBJ whole genome shotgun (WGS) entry which is preliminary data.</text>
</comment>
<name>A0A9W8YV87_9PEZI</name>
<dbReference type="PANTHER" id="PTHR47424:SF5">
    <property type="entry name" value="ZN(II)2CYS6 TRANSCRIPTION FACTOR (EUROFUNG)"/>
    <property type="match status" value="1"/>
</dbReference>
<feature type="compositionally biased region" description="Polar residues" evidence="6">
    <location>
        <begin position="277"/>
        <end position="292"/>
    </location>
</feature>
<organism evidence="8 9">
    <name type="scientific">Gnomoniopsis smithogilvyi</name>
    <dbReference type="NCBI Taxonomy" id="1191159"/>
    <lineage>
        <taxon>Eukaryota</taxon>
        <taxon>Fungi</taxon>
        <taxon>Dikarya</taxon>
        <taxon>Ascomycota</taxon>
        <taxon>Pezizomycotina</taxon>
        <taxon>Sordariomycetes</taxon>
        <taxon>Sordariomycetidae</taxon>
        <taxon>Diaporthales</taxon>
        <taxon>Gnomoniaceae</taxon>
        <taxon>Gnomoniopsis</taxon>
    </lineage>
</organism>
<dbReference type="SMART" id="SM00066">
    <property type="entry name" value="GAL4"/>
    <property type="match status" value="1"/>
</dbReference>
<reference evidence="8" key="1">
    <citation type="submission" date="2022-10" db="EMBL/GenBank/DDBJ databases">
        <title>Tapping the CABI collections for fungal endophytes: first genome assemblies for Collariella, Neodidymelliopsis, Ascochyta clinopodiicola, Didymella pomorum, Didymosphaeria variabile, Neocosmospora piperis and Neocucurbitaria cava.</title>
        <authorList>
            <person name="Hill R."/>
        </authorList>
    </citation>
    <scope>NUCLEOTIDE SEQUENCE</scope>
    <source>
        <strain evidence="8">IMI 355082</strain>
    </source>
</reference>
<dbReference type="PROSITE" id="PS00463">
    <property type="entry name" value="ZN2_CY6_FUNGAL_1"/>
    <property type="match status" value="1"/>
</dbReference>
<evidence type="ECO:0000256" key="1">
    <source>
        <dbReference type="ARBA" id="ARBA00022723"/>
    </source>
</evidence>
<keyword evidence="1" id="KW-0479">Metal-binding</keyword>
<keyword evidence="3" id="KW-0804">Transcription</keyword>
<dbReference type="CDD" id="cd00067">
    <property type="entry name" value="GAL4"/>
    <property type="match status" value="1"/>
</dbReference>
<dbReference type="SMART" id="SM00906">
    <property type="entry name" value="Fungal_trans"/>
    <property type="match status" value="1"/>
</dbReference>
<evidence type="ECO:0000256" key="3">
    <source>
        <dbReference type="ARBA" id="ARBA00023163"/>
    </source>
</evidence>
<dbReference type="Pfam" id="PF00172">
    <property type="entry name" value="Zn_clus"/>
    <property type="match status" value="1"/>
</dbReference>
<evidence type="ECO:0000256" key="6">
    <source>
        <dbReference type="SAM" id="MobiDB-lite"/>
    </source>
</evidence>
<evidence type="ECO:0000256" key="5">
    <source>
        <dbReference type="SAM" id="Coils"/>
    </source>
</evidence>
<dbReference type="GO" id="GO:0005634">
    <property type="term" value="C:nucleus"/>
    <property type="evidence" value="ECO:0007669"/>
    <property type="project" value="TreeGrafter"/>
</dbReference>